<feature type="region of interest" description="Disordered" evidence="1">
    <location>
        <begin position="962"/>
        <end position="989"/>
    </location>
</feature>
<proteinExistence type="predicted"/>
<evidence type="ECO:0000256" key="1">
    <source>
        <dbReference type="SAM" id="MobiDB-lite"/>
    </source>
</evidence>
<organism evidence="2 3">
    <name type="scientific">Lodderomyces elongisporus (strain ATCC 11503 / CBS 2605 / JCM 1781 / NBRC 1676 / NRRL YB-4239)</name>
    <name type="common">Yeast</name>
    <name type="synonym">Saccharomyces elongisporus</name>
    <dbReference type="NCBI Taxonomy" id="379508"/>
    <lineage>
        <taxon>Eukaryota</taxon>
        <taxon>Fungi</taxon>
        <taxon>Dikarya</taxon>
        <taxon>Ascomycota</taxon>
        <taxon>Saccharomycotina</taxon>
        <taxon>Pichiomycetes</taxon>
        <taxon>Debaryomycetaceae</taxon>
        <taxon>Candida/Lodderomyces clade</taxon>
        <taxon>Lodderomyces</taxon>
    </lineage>
</organism>
<protein>
    <submittedName>
        <fullName evidence="2">Uncharacterized protein</fullName>
    </submittedName>
</protein>
<feature type="region of interest" description="Disordered" evidence="1">
    <location>
        <begin position="28"/>
        <end position="86"/>
    </location>
</feature>
<dbReference type="KEGG" id="lel:PVL30_005478"/>
<evidence type="ECO:0000313" key="2">
    <source>
        <dbReference type="EMBL" id="EDK46566.1"/>
    </source>
</evidence>
<feature type="compositionally biased region" description="Basic and acidic residues" evidence="1">
    <location>
        <begin position="1"/>
        <end position="19"/>
    </location>
</feature>
<feature type="region of interest" description="Disordered" evidence="1">
    <location>
        <begin position="140"/>
        <end position="241"/>
    </location>
</feature>
<evidence type="ECO:0000313" key="3">
    <source>
        <dbReference type="Proteomes" id="UP000001996"/>
    </source>
</evidence>
<dbReference type="STRING" id="379508.A5E558"/>
<dbReference type="EMBL" id="CH981530">
    <property type="protein sequence ID" value="EDK46566.1"/>
    <property type="molecule type" value="Genomic_DNA"/>
</dbReference>
<feature type="compositionally biased region" description="Basic and acidic residues" evidence="1">
    <location>
        <begin position="507"/>
        <end position="518"/>
    </location>
</feature>
<feature type="compositionally biased region" description="Polar residues" evidence="1">
    <location>
        <begin position="287"/>
        <end position="298"/>
    </location>
</feature>
<dbReference type="GO" id="GO:0006406">
    <property type="term" value="P:mRNA export from nucleus"/>
    <property type="evidence" value="ECO:0007669"/>
    <property type="project" value="TreeGrafter"/>
</dbReference>
<dbReference type="eggNOG" id="ENOG502SZUG">
    <property type="taxonomic scope" value="Eukaryota"/>
</dbReference>
<dbReference type="OrthoDB" id="4082517at2759"/>
<feature type="compositionally biased region" description="Basic and acidic residues" evidence="1">
    <location>
        <begin position="376"/>
        <end position="388"/>
    </location>
</feature>
<feature type="region of interest" description="Disordered" evidence="1">
    <location>
        <begin position="1009"/>
        <end position="1076"/>
    </location>
</feature>
<feature type="region of interest" description="Disordered" evidence="1">
    <location>
        <begin position="507"/>
        <end position="619"/>
    </location>
</feature>
<keyword evidence="3" id="KW-1185">Reference proteome</keyword>
<feature type="compositionally biased region" description="Basic and acidic residues" evidence="1">
    <location>
        <begin position="604"/>
        <end position="615"/>
    </location>
</feature>
<dbReference type="OMA" id="CEIERDY"/>
<dbReference type="AlphaFoldDB" id="A5E558"/>
<sequence length="1142" mass="128330">MDHTNVRTFKRPRDYEIPTREQLAAIFNPLKKYKPSLDRGKQTRKDSDALNKGVQSPPPSPTLSSGQASSTHPATTTTTLQNKSPNTENTLASWLLNSAPPDIVPIVHPPSFVLDFFTDVTTDLTDSKRLNQVCGIISKFPPPIPPPINGKKTSFLSSSTSSSSSQVASNTRYKSVSTEDNKADGVHIKKEKQTKARKESREESVGITDDDKDEYGYEYEYYDDNDDGEGEAEREEEREGAGKFKIAKEGGIMVPFIYPPPPVVDLDALPYSLASFQKKFQDSLNKLSTNPETVSQSKAMAEDAGTLEHDRSNHQGKNNYKQPSLTIPSYSTPSLAPNSPTHEKTSKRRGKKPFIAQDPVSPESTATIDKSGVSEIKLHEKSMDEATSKEAPFLPSSSPQNEGTPLLLSQLPLTTPNRALNRALHAAKPVSNKIWVQAPPLPFPPPNFMSYPLNAERAGLVPEDVFKAFIEANLKLPRTDMVVASAAGSIADMRAQSLKEGFAIEDRDHAQKQSKEWADSNASKEQQKLENGIENEQEKEEEQEEEQDDDEDNDNEDNEEEEEDDDYDEDEDGDEQENNDKTKNEQKYNDNHRKQYRDLSQLDFRNRNDKNNGDGHEDDEETLEYKRYYDEIDNELYDDKYWEELIKQKGEFKHVFVDPRFTHVQPKLSSEKHINNEPLGASKGRSQQFDRKKSEFEDIYSCQYLPRKEITYKRSSMTPQTLRQELADKEEQRKQYKRCLDWYDQYLGKDKDNFYHAKKMSLLRRLRILNDCKIRFQSWSGDEDIRDPELAQYMAQCEIERDYELTRIKLFEKYEMLKTSLTFYQDSNHVYKHLNAVLINKLEKLKNFFEYQKELFEGYLANDKSDVFAIESKESTRLFSGIASKNNLENDLVESKGILGNSREATSLLTANDQLMQLLSKAQTNAKFPVVHDFMPLITQREFAIITSDIPKKVKNDLKISSSANAHNPANNKNKNKNKNSSTMSLTPSSASLKHKIFKNPLYDHVAGASGSDTNASDTNTAGSSGATAGMLRSNAPVQPPKRRGRRAAGAAGSGGAMSSANGTISGSEGASPLPPFPYDLSTASNGSVTYGGGNGGDGKYSEAGLLAKITKHFYGPQMANNEELVDDLKMMGIETRWPVGK</sequence>
<dbReference type="GeneID" id="5231051"/>
<name>A5E558_LODEL</name>
<gene>
    <name evidence="2" type="ORF">LELG_04747</name>
</gene>
<feature type="compositionally biased region" description="Polar residues" evidence="1">
    <location>
        <begin position="315"/>
        <end position="340"/>
    </location>
</feature>
<reference evidence="2" key="2">
    <citation type="journal article" date="2009" name="Nature">
        <title>Evolution of pathogenicity and sexual reproduction in eight Candida genomes.</title>
        <authorList>
            <person name="Butler G."/>
            <person name="Rasmussen M.D."/>
            <person name="Lin M.F."/>
            <person name="Santos M.A."/>
            <person name="Sakthikumar S."/>
            <person name="Munro C.A."/>
            <person name="Rheinbay E."/>
            <person name="Grabherr M."/>
            <person name="Forche A."/>
            <person name="Reedy J.L."/>
            <person name="Agrafioti I."/>
            <person name="Arnaud M.B."/>
            <person name="Bates S."/>
            <person name="Brown A.J."/>
            <person name="Brunke S."/>
            <person name="Costanzo M.C."/>
            <person name="Fitzpatrick D.A."/>
            <person name="de Groot P.W."/>
            <person name="Harris D."/>
            <person name="Hoyer L.L."/>
            <person name="Hube B."/>
            <person name="Klis F.M."/>
            <person name="Kodira C."/>
            <person name="Lennard N."/>
            <person name="Logue M.E."/>
            <person name="Martin R."/>
            <person name="Neiman A.M."/>
            <person name="Nikolaou E."/>
            <person name="Quail M.A."/>
            <person name="Quinn J."/>
            <person name="Santos M.C."/>
            <person name="Schmitzberger F.F."/>
            <person name="Sherlock G."/>
            <person name="Shah P."/>
            <person name="Silverstein K.A."/>
            <person name="Skrzypek M.S."/>
            <person name="Soll D."/>
            <person name="Staggs R."/>
            <person name="Stansfield I."/>
            <person name="Stumpf M.P."/>
            <person name="Sudbery P.E."/>
            <person name="Srikantha T."/>
            <person name="Zeng Q."/>
            <person name="Berman J."/>
            <person name="Berriman M."/>
            <person name="Heitman J."/>
            <person name="Gow N.A."/>
            <person name="Lorenz M.C."/>
            <person name="Birren B.W."/>
            <person name="Kellis M."/>
            <person name="Cuomo C.A."/>
        </authorList>
    </citation>
    <scope>NUCLEOTIDE SEQUENCE [LARGE SCALE GENOMIC DNA]</scope>
    <source>
        <strain evidence="2">NRRL YB-4239</strain>
    </source>
</reference>
<dbReference type="HOGENOM" id="CLU_014396_0_0_1"/>
<feature type="compositionally biased region" description="Low complexity" evidence="1">
    <location>
        <begin position="154"/>
        <end position="169"/>
    </location>
</feature>
<feature type="compositionally biased region" description="Basic and acidic residues" evidence="1">
    <location>
        <begin position="177"/>
        <end position="204"/>
    </location>
</feature>
<feature type="compositionally biased region" description="Basic and acidic residues" evidence="1">
    <location>
        <begin position="35"/>
        <end position="49"/>
    </location>
</feature>
<feature type="compositionally biased region" description="Acidic residues" evidence="1">
    <location>
        <begin position="533"/>
        <end position="577"/>
    </location>
</feature>
<dbReference type="Proteomes" id="UP000001996">
    <property type="component" value="Unassembled WGS sequence"/>
</dbReference>
<feature type="compositionally biased region" description="Acidic residues" evidence="1">
    <location>
        <begin position="208"/>
        <end position="234"/>
    </location>
</feature>
<feature type="region of interest" description="Disordered" evidence="1">
    <location>
        <begin position="667"/>
        <end position="688"/>
    </location>
</feature>
<feature type="region of interest" description="Disordered" evidence="1">
    <location>
        <begin position="1"/>
        <end position="20"/>
    </location>
</feature>
<dbReference type="GO" id="GO:0017056">
    <property type="term" value="F:structural constituent of nuclear pore"/>
    <property type="evidence" value="ECO:0007669"/>
    <property type="project" value="TreeGrafter"/>
</dbReference>
<feature type="compositionally biased region" description="Polar residues" evidence="1">
    <location>
        <begin position="1011"/>
        <end position="1027"/>
    </location>
</feature>
<reference evidence="2" key="1">
    <citation type="submission" date="2006-07" db="EMBL/GenBank/DDBJ databases">
        <title>The genome sequence of Lodderomyces elongisporus.</title>
        <authorList>
            <consortium name="The Broad Institute Genome Sequencing Platform"/>
            <person name="Birren B."/>
            <person name="Lander E."/>
            <person name="Galagan J."/>
            <person name="Nusbaum C."/>
            <person name="Devon K."/>
            <person name="Cuomo C."/>
            <person name="Jaffe D."/>
            <person name="Butler J."/>
            <person name="Alvarez P."/>
            <person name="Gnerre S."/>
            <person name="Grabherr M."/>
            <person name="Kleber M."/>
            <person name="Mauceli E."/>
            <person name="Brockman W."/>
            <person name="MacCallum I.A."/>
            <person name="Rounsley S."/>
            <person name="Young S."/>
            <person name="LaButti K."/>
            <person name="Pushparaj V."/>
            <person name="DeCaprio D."/>
            <person name="Crawford M."/>
            <person name="Koehrsen M."/>
            <person name="Engels R."/>
            <person name="Montgomery P."/>
            <person name="Pearson M."/>
            <person name="Howarth C."/>
            <person name="Larson L."/>
            <person name="Luoma S."/>
            <person name="White J."/>
            <person name="Kodira C."/>
            <person name="Zeng Q."/>
            <person name="Yandava C."/>
            <person name="Alvarado L."/>
            <person name="O'leary S."/>
            <person name="Kurtzman C."/>
            <person name="Reedy J."/>
            <person name="Heitman J."/>
        </authorList>
    </citation>
    <scope>NUCLEOTIDE SEQUENCE</scope>
    <source>
        <strain evidence="2">NRRL YB-4239</strain>
    </source>
</reference>
<dbReference type="VEuPathDB" id="FungiDB:LELG_04747"/>
<feature type="compositionally biased region" description="Basic and acidic residues" evidence="1">
    <location>
        <begin position="578"/>
        <end position="597"/>
    </location>
</feature>
<feature type="region of interest" description="Disordered" evidence="1">
    <location>
        <begin position="287"/>
        <end position="408"/>
    </location>
</feature>
<dbReference type="InParanoid" id="A5E558"/>
<dbReference type="GO" id="GO:0005643">
    <property type="term" value="C:nuclear pore"/>
    <property type="evidence" value="ECO:0007669"/>
    <property type="project" value="TreeGrafter"/>
</dbReference>
<feature type="compositionally biased region" description="Polar residues" evidence="1">
    <location>
        <begin position="62"/>
        <end position="86"/>
    </location>
</feature>
<dbReference type="PANTHER" id="PTHR18898">
    <property type="entry name" value="NUCLEOPROTEIN TPR-RELATED"/>
    <property type="match status" value="1"/>
</dbReference>
<dbReference type="PANTHER" id="PTHR18898:SF2">
    <property type="entry name" value="NUCLEOPROTEIN TPR"/>
    <property type="match status" value="1"/>
</dbReference>
<accession>A5E558</accession>